<dbReference type="Proteomes" id="UP001348641">
    <property type="component" value="Unassembled WGS sequence"/>
</dbReference>
<evidence type="ECO:0000313" key="2">
    <source>
        <dbReference type="EMBL" id="MEE2052949.1"/>
    </source>
</evidence>
<gene>
    <name evidence="2" type="ORF">Q8A49_20820</name>
</gene>
<evidence type="ECO:0000313" key="3">
    <source>
        <dbReference type="Proteomes" id="UP001348641"/>
    </source>
</evidence>
<reference evidence="2 3" key="1">
    <citation type="submission" date="2023-07" db="EMBL/GenBank/DDBJ databases">
        <authorList>
            <person name="Girao M."/>
            <person name="Carvalho M.F."/>
        </authorList>
    </citation>
    <scope>NUCLEOTIDE SEQUENCE [LARGE SCALE GENOMIC DNA]</scope>
    <source>
        <strain evidence="2 3">66/93</strain>
    </source>
</reference>
<name>A0ABU7KVC4_9ACTN</name>
<proteinExistence type="predicted"/>
<protein>
    <submittedName>
        <fullName evidence="2">Uncharacterized protein</fullName>
    </submittedName>
</protein>
<accession>A0ABU7KVC4</accession>
<organism evidence="2 3">
    <name type="scientific">Nocardiopsis tropica</name>
    <dbReference type="NCBI Taxonomy" id="109330"/>
    <lineage>
        <taxon>Bacteria</taxon>
        <taxon>Bacillati</taxon>
        <taxon>Actinomycetota</taxon>
        <taxon>Actinomycetes</taxon>
        <taxon>Streptosporangiales</taxon>
        <taxon>Nocardiopsidaceae</taxon>
        <taxon>Nocardiopsis</taxon>
    </lineage>
</organism>
<dbReference type="EMBL" id="JAUUCC010000057">
    <property type="protein sequence ID" value="MEE2052949.1"/>
    <property type="molecule type" value="Genomic_DNA"/>
</dbReference>
<sequence length="67" mass="7413">MSATAHHQAHPVSDQFARAASRDTSRARWRLRAVRAEIVEFGPDGDPDLVRVAEELEHLELAAAARP</sequence>
<dbReference type="RefSeq" id="WP_330159935.1">
    <property type="nucleotide sequence ID" value="NZ_BAAAJA010000033.1"/>
</dbReference>
<feature type="region of interest" description="Disordered" evidence="1">
    <location>
        <begin position="1"/>
        <end position="25"/>
    </location>
</feature>
<comment type="caution">
    <text evidence="2">The sequence shown here is derived from an EMBL/GenBank/DDBJ whole genome shotgun (WGS) entry which is preliminary data.</text>
</comment>
<evidence type="ECO:0000256" key="1">
    <source>
        <dbReference type="SAM" id="MobiDB-lite"/>
    </source>
</evidence>